<name>A0ABQ3MG26_9PSEU</name>
<proteinExistence type="inferred from homology"/>
<feature type="domain" description="PucR C-terminal helix-turn-helix" evidence="2">
    <location>
        <begin position="331"/>
        <end position="389"/>
    </location>
</feature>
<feature type="domain" description="CdaR GGDEF-like" evidence="3">
    <location>
        <begin position="194"/>
        <end position="280"/>
    </location>
</feature>
<keyword evidence="5" id="KW-1185">Reference proteome</keyword>
<dbReference type="InterPro" id="IPR042070">
    <property type="entry name" value="PucR_C-HTH_sf"/>
</dbReference>
<protein>
    <submittedName>
        <fullName evidence="4">Transcriptional regulator</fullName>
    </submittedName>
</protein>
<evidence type="ECO:0000313" key="5">
    <source>
        <dbReference type="Proteomes" id="UP000605568"/>
    </source>
</evidence>
<dbReference type="Proteomes" id="UP000605568">
    <property type="component" value="Unassembled WGS sequence"/>
</dbReference>
<dbReference type="InterPro" id="IPR051448">
    <property type="entry name" value="CdaR-like_regulators"/>
</dbReference>
<reference evidence="5" key="1">
    <citation type="journal article" date="2019" name="Int. J. Syst. Evol. Microbiol.">
        <title>The Global Catalogue of Microorganisms (GCM) 10K type strain sequencing project: providing services to taxonomists for standard genome sequencing and annotation.</title>
        <authorList>
            <consortium name="The Broad Institute Genomics Platform"/>
            <consortium name="The Broad Institute Genome Sequencing Center for Infectious Disease"/>
            <person name="Wu L."/>
            <person name="Ma J."/>
        </authorList>
    </citation>
    <scope>NUCLEOTIDE SEQUENCE [LARGE SCALE GENOMIC DNA]</scope>
    <source>
        <strain evidence="5">CGMCC 4.7367</strain>
    </source>
</reference>
<dbReference type="Pfam" id="PF13556">
    <property type="entry name" value="HTH_30"/>
    <property type="match status" value="1"/>
</dbReference>
<organism evidence="4 5">
    <name type="scientific">Lentzea cavernae</name>
    <dbReference type="NCBI Taxonomy" id="2020703"/>
    <lineage>
        <taxon>Bacteria</taxon>
        <taxon>Bacillati</taxon>
        <taxon>Actinomycetota</taxon>
        <taxon>Actinomycetes</taxon>
        <taxon>Pseudonocardiales</taxon>
        <taxon>Pseudonocardiaceae</taxon>
        <taxon>Lentzea</taxon>
    </lineage>
</organism>
<evidence type="ECO:0000313" key="4">
    <source>
        <dbReference type="EMBL" id="GHH43310.1"/>
    </source>
</evidence>
<comment type="similarity">
    <text evidence="1">Belongs to the CdaR family.</text>
</comment>
<dbReference type="RefSeq" id="WP_191299714.1">
    <property type="nucleotide sequence ID" value="NZ_BNAR01000005.1"/>
</dbReference>
<evidence type="ECO:0000259" key="2">
    <source>
        <dbReference type="Pfam" id="PF13556"/>
    </source>
</evidence>
<gene>
    <name evidence="4" type="ORF">GCM10017774_41070</name>
</gene>
<dbReference type="InterPro" id="IPR025736">
    <property type="entry name" value="PucR_C-HTH_dom"/>
</dbReference>
<comment type="caution">
    <text evidence="4">The sequence shown here is derived from an EMBL/GenBank/DDBJ whole genome shotgun (WGS) entry which is preliminary data.</text>
</comment>
<dbReference type="InterPro" id="IPR041522">
    <property type="entry name" value="CdaR_GGDEF"/>
</dbReference>
<accession>A0ABQ3MG26</accession>
<dbReference type="Gene3D" id="1.10.10.2840">
    <property type="entry name" value="PucR C-terminal helix-turn-helix domain"/>
    <property type="match status" value="1"/>
</dbReference>
<evidence type="ECO:0000256" key="1">
    <source>
        <dbReference type="ARBA" id="ARBA00006754"/>
    </source>
</evidence>
<dbReference type="Pfam" id="PF17853">
    <property type="entry name" value="GGDEF_2"/>
    <property type="match status" value="1"/>
</dbReference>
<dbReference type="EMBL" id="BNAR01000005">
    <property type="protein sequence ID" value="GHH43310.1"/>
    <property type="molecule type" value="Genomic_DNA"/>
</dbReference>
<dbReference type="PANTHER" id="PTHR33744">
    <property type="entry name" value="CARBOHYDRATE DIACID REGULATOR"/>
    <property type="match status" value="1"/>
</dbReference>
<evidence type="ECO:0000259" key="3">
    <source>
        <dbReference type="Pfam" id="PF17853"/>
    </source>
</evidence>
<sequence length="402" mass="42293">MTSTALSGLVDELATGLSRSVVVNDPAMQMLYASPHYGDEDPVRIRAVLDHVAEPAARGHVLAQGVSAWTRAGLIPANEAIGMHARVCVPVRWEGALLGLLMVMDADQSMTTAELGQVNDAAQDLALVLHAETGRVAPAGSDDDQTVLDLVGPDPSVRRAAQQALHASGRAGRFDVVTAVEISVAGARTTTIPHVEVALRHALAGRRQAAHLVAVTGDNAVVLLGSPEPGEPPVSRITGVLDRVHEFALGHFRCVAGIGSTGEGLNHAGTSLRQAGLARRAAALGLRGPVVGWHDLGVLGPLLSIPDTALTDAVLPDELHRLRAADTDGQLTETVRAYLEAAGNGPVAAERLHVHRTTLYYRLSRLRDLTGLDVVTDGPTRLALHVGLTLADVVRQSEQTRR</sequence>
<dbReference type="PANTHER" id="PTHR33744:SF17">
    <property type="entry name" value="CONSERVED PROTEIN"/>
    <property type="match status" value="1"/>
</dbReference>